<dbReference type="EMBL" id="JAAMPU010000091">
    <property type="protein sequence ID" value="NMH26550.1"/>
    <property type="molecule type" value="Genomic_DNA"/>
</dbReference>
<dbReference type="PANTHER" id="PTHR46844">
    <property type="entry name" value="SLR5058 PROTEIN"/>
    <property type="match status" value="1"/>
</dbReference>
<comment type="caution">
    <text evidence="2">The sequence shown here is derived from an EMBL/GenBank/DDBJ whole genome shotgun (WGS) entry which is preliminary data.</text>
</comment>
<evidence type="ECO:0000313" key="3">
    <source>
        <dbReference type="Proteomes" id="UP000712080"/>
    </source>
</evidence>
<proteinExistence type="predicted"/>
<accession>A0A972JG70</accession>
<dbReference type="PANTHER" id="PTHR46844:SF1">
    <property type="entry name" value="SLR5058 PROTEIN"/>
    <property type="match status" value="1"/>
</dbReference>
<evidence type="ECO:0000259" key="1">
    <source>
        <dbReference type="Pfam" id="PF05729"/>
    </source>
</evidence>
<gene>
    <name evidence="2" type="ORF">G6047_00770</name>
</gene>
<name>A0A972JG70_9FLAO</name>
<dbReference type="RefSeq" id="WP_169525465.1">
    <property type="nucleotide sequence ID" value="NZ_JAAMPU010000091.1"/>
</dbReference>
<feature type="domain" description="NACHT" evidence="1">
    <location>
        <begin position="98"/>
        <end position="242"/>
    </location>
</feature>
<evidence type="ECO:0000313" key="2">
    <source>
        <dbReference type="EMBL" id="NMH26550.1"/>
    </source>
</evidence>
<dbReference type="Gene3D" id="3.40.50.300">
    <property type="entry name" value="P-loop containing nucleotide triphosphate hydrolases"/>
    <property type="match status" value="1"/>
</dbReference>
<dbReference type="Proteomes" id="UP000712080">
    <property type="component" value="Unassembled WGS sequence"/>
</dbReference>
<dbReference type="InterPro" id="IPR007111">
    <property type="entry name" value="NACHT_NTPase"/>
</dbReference>
<reference evidence="2" key="1">
    <citation type="submission" date="2020-02" db="EMBL/GenBank/DDBJ databases">
        <title>Flavobacterium sp. genome.</title>
        <authorList>
            <person name="Jung H.S."/>
            <person name="Baek J.H."/>
            <person name="Jeon C.O."/>
        </authorList>
    </citation>
    <scope>NUCLEOTIDE SEQUENCE</scope>
    <source>
        <strain evidence="2">SE-s28</strain>
    </source>
</reference>
<organism evidence="2 3">
    <name type="scientific">Flavobacterium silvaticum</name>
    <dbReference type="NCBI Taxonomy" id="1852020"/>
    <lineage>
        <taxon>Bacteria</taxon>
        <taxon>Pseudomonadati</taxon>
        <taxon>Bacteroidota</taxon>
        <taxon>Flavobacteriia</taxon>
        <taxon>Flavobacteriales</taxon>
        <taxon>Flavobacteriaceae</taxon>
        <taxon>Flavobacterium</taxon>
    </lineage>
</organism>
<dbReference type="Pfam" id="PF05729">
    <property type="entry name" value="NACHT"/>
    <property type="match status" value="1"/>
</dbReference>
<dbReference type="SUPFAM" id="SSF52540">
    <property type="entry name" value="P-loop containing nucleoside triphosphate hydrolases"/>
    <property type="match status" value="1"/>
</dbReference>
<sequence length="577" mass="67793">MNLIEYKKLLEIPIQNLLKVVGVELKQIVHNKLLEHQTIEYKKNFFTKTLLHRSKPAKLLDFYQPLEIIIQSQEGFVETKKKYIQTLNISNLFQDSNYVTLIGKAGCGKSTLLKYLFINSVKTNFKIPIKVELRYLNEYKKGFNDYIIDEIFLFQKIGISTSIIEKILGSNSFVFFLDGYDELNLNIRERITKEIDHFTSKYQNNNFVITSRPYTNLDTLPLFTNYSICDLREEEIISFVKKQIPKYDSELTDKILETIKKVDNNSYKQFLSNPLLLSMFILTYQSYSEIPQKRSYFYGQVFETLYSMHDSISKLSFVRDKVSGLSKDNFIQILNSFSCLSFFDKKILFTQEYFDKTLNIIKSKKRDIAFDNNKLIEDLQISIGILYKEGQYYTFPHKSLQEYFCARYVSSLNESNKAVVFEKLKSSIEIGWKNYLVGNHHFLLLLAELDYNSVVKKLVIPLMKSEIAKIVGDQLDIQDKYLAVAKLFICIEDILIKSIREEKIHHELSKEEFLKTIWFYGTQGEYFRPTNKLESYFSNKLEEIINLINVKHEIWITSILAQIDEIEKGDTDLVQII</sequence>
<protein>
    <recommendedName>
        <fullName evidence="1">NACHT domain-containing protein</fullName>
    </recommendedName>
</protein>
<dbReference type="InterPro" id="IPR027417">
    <property type="entry name" value="P-loop_NTPase"/>
</dbReference>
<dbReference type="AlphaFoldDB" id="A0A972JG70"/>
<keyword evidence="3" id="KW-1185">Reference proteome</keyword>